<dbReference type="Pfam" id="PF01051">
    <property type="entry name" value="Rep3_N"/>
    <property type="match status" value="1"/>
</dbReference>
<organism evidence="3 4">
    <name type="scientific">Mitsuokella multacida</name>
    <dbReference type="NCBI Taxonomy" id="52226"/>
    <lineage>
        <taxon>Bacteria</taxon>
        <taxon>Bacillati</taxon>
        <taxon>Bacillota</taxon>
        <taxon>Negativicutes</taxon>
        <taxon>Selenomonadales</taxon>
        <taxon>Selenomonadaceae</taxon>
        <taxon>Mitsuokella</taxon>
    </lineage>
</organism>
<dbReference type="SUPFAM" id="SSF46785">
    <property type="entry name" value="Winged helix' DNA-binding domain"/>
    <property type="match status" value="2"/>
</dbReference>
<evidence type="ECO:0000313" key="3">
    <source>
        <dbReference type="EMBL" id="RHF50868.1"/>
    </source>
</evidence>
<evidence type="ECO:0000313" key="4">
    <source>
        <dbReference type="Proteomes" id="UP000283442"/>
    </source>
</evidence>
<dbReference type="GO" id="GO:0003887">
    <property type="term" value="F:DNA-directed DNA polymerase activity"/>
    <property type="evidence" value="ECO:0007669"/>
    <property type="project" value="InterPro"/>
</dbReference>
<dbReference type="EMBL" id="QRHE01000010">
    <property type="protein sequence ID" value="RHF50868.1"/>
    <property type="molecule type" value="Genomic_DNA"/>
</dbReference>
<name>A0A414NV90_9FIRM</name>
<dbReference type="Proteomes" id="UP000283442">
    <property type="component" value="Unassembled WGS sequence"/>
</dbReference>
<comment type="similarity">
    <text evidence="1">Belongs to the initiator RepB protein family.</text>
</comment>
<comment type="caution">
    <text evidence="3">The sequence shown here is derived from an EMBL/GenBank/DDBJ whole genome shotgun (WGS) entry which is preliminary data.</text>
</comment>
<dbReference type="InterPro" id="IPR036388">
    <property type="entry name" value="WH-like_DNA-bd_sf"/>
</dbReference>
<evidence type="ECO:0000259" key="2">
    <source>
        <dbReference type="Pfam" id="PF01051"/>
    </source>
</evidence>
<dbReference type="Pfam" id="PF21205">
    <property type="entry name" value="Rep3_C"/>
    <property type="match status" value="1"/>
</dbReference>
<dbReference type="InterPro" id="IPR000525">
    <property type="entry name" value="Initiator_Rep_WH1"/>
</dbReference>
<feature type="domain" description="Initiator Rep protein WH1" evidence="2">
    <location>
        <begin position="14"/>
        <end position="164"/>
    </location>
</feature>
<protein>
    <submittedName>
        <fullName evidence="3">Replication initiation protein</fullName>
    </submittedName>
</protein>
<dbReference type="InterPro" id="IPR036390">
    <property type="entry name" value="WH_DNA-bd_sf"/>
</dbReference>
<evidence type="ECO:0000256" key="1">
    <source>
        <dbReference type="ARBA" id="ARBA00038283"/>
    </source>
</evidence>
<proteinExistence type="inferred from homology"/>
<dbReference type="Gene3D" id="1.10.10.10">
    <property type="entry name" value="Winged helix-like DNA-binding domain superfamily/Winged helix DNA-binding domain"/>
    <property type="match status" value="2"/>
</dbReference>
<reference evidence="3 4" key="1">
    <citation type="submission" date="2018-08" db="EMBL/GenBank/DDBJ databases">
        <title>A genome reference for cultivated species of the human gut microbiota.</title>
        <authorList>
            <person name="Zou Y."/>
            <person name="Xue W."/>
            <person name="Luo G."/>
        </authorList>
    </citation>
    <scope>NUCLEOTIDE SEQUENCE [LARGE SCALE GENOMIC DNA]</scope>
    <source>
        <strain evidence="3 4">AM25-21AC</strain>
    </source>
</reference>
<sequence>MSNKEVRQVDEYAIVRQSNELVEANYRLSMAEQKVILNFIAQLDTTQKNFTVGRIKAKSLSDACGFNAKSGYRQLQEVLKKLLSRSVILQRRDGSGWYGSHWVQSCDYVKASNGDSDCAYVEYQLDERLCPHFLQLRERFLKAELKSLIAFTHIYSTRFYMIFKNRIKIGKARYSFQDLYQLLDLPKAYQKKTSDLKSRVIKIAVNEINEKSDIMVEYAYYKDGGRAHVGVEFTFYLKNKKRPIPLSKHPARKKELTDEAEEMLHRIMDPARWNITEDVARKMIQKHPLAMLDANIRYAYKYRKGKHSLGGWLIKCIENDEASKEQARLAEKWAEVKRQKERAAEAADLRQAGLFAEKGAAEKRVERTYAALDVMDDVPSEIGEYTILLVKRFLQSPASRASAEALLKRYQMTIDEFKQKYMD</sequence>
<dbReference type="AlphaFoldDB" id="A0A414NV90"/>
<gene>
    <name evidence="3" type="ORF">DW674_09525</name>
</gene>
<dbReference type="RefSeq" id="WP_118176529.1">
    <property type="nucleotide sequence ID" value="NZ_JAQEAO010000007.1"/>
</dbReference>
<accession>A0A414NV90</accession>
<dbReference type="OrthoDB" id="9765378at2"/>
<dbReference type="GO" id="GO:0006270">
    <property type="term" value="P:DNA replication initiation"/>
    <property type="evidence" value="ECO:0007669"/>
    <property type="project" value="InterPro"/>
</dbReference>